<keyword evidence="3" id="KW-1185">Reference proteome</keyword>
<dbReference type="InterPro" id="IPR005135">
    <property type="entry name" value="Endo/exonuclease/phosphatase"/>
</dbReference>
<sequence length="322" mass="34347">MLRDILTTEDAQSEAAAQVVAAARADVLLLTGIDWDHDLLALGAFADRVAAHGLRYDHRFAWRPNTGWQTGLDMVGDGRHNTADDAQGYGAFTGVKGMGLLSRLPIARAEARDFSGFLWRDLPGALLPQAAGADAYPEAVLAVQRLSTTGHWDVPVVLPDGGRLHVLAWYATPPVFGGPHDRNLRRNHDETRFWSLFLDGALPMPPPAGPFVLMGDANLDAQAGDGMSEAMAALLAHPALQDPAPSSAGARAARGPVPHDLGTVLWDGPRQPGNLRVDYVLPSADLRVRGSGVLWPAPGDPLAEVVATAARHRLVWVNIALP</sequence>
<reference evidence="2" key="2">
    <citation type="journal article" date="2020" name="Microorganisms">
        <title>Osmotic Adaptation and Compatible Solute Biosynthesis of Phototrophic Bacteria as Revealed from Genome Analyses.</title>
        <authorList>
            <person name="Imhoff J.F."/>
            <person name="Rahn T."/>
            <person name="Kunzel S."/>
            <person name="Keller A."/>
            <person name="Neulinger S.C."/>
        </authorList>
    </citation>
    <scope>NUCLEOTIDE SEQUENCE</scope>
    <source>
        <strain evidence="2">LMG 28126</strain>
    </source>
</reference>
<dbReference type="InterPro" id="IPR036691">
    <property type="entry name" value="Endo/exonu/phosph_ase_sf"/>
</dbReference>
<keyword evidence="2" id="KW-0378">Hydrolase</keyword>
<keyword evidence="2" id="KW-0540">Nuclease</keyword>
<gene>
    <name evidence="2" type="ORF">CCR87_14340</name>
</gene>
<dbReference type="Gene3D" id="3.60.10.10">
    <property type="entry name" value="Endonuclease/exonuclease/phosphatase"/>
    <property type="match status" value="1"/>
</dbReference>
<evidence type="ECO:0000313" key="3">
    <source>
        <dbReference type="Proteomes" id="UP000706333"/>
    </source>
</evidence>
<feature type="domain" description="Endonuclease/exonuclease/phosphatase" evidence="1">
    <location>
        <begin position="10"/>
        <end position="299"/>
    </location>
</feature>
<protein>
    <submittedName>
        <fullName evidence="2">Endonuclease</fullName>
    </submittedName>
</protein>
<proteinExistence type="predicted"/>
<dbReference type="SUPFAM" id="SSF56219">
    <property type="entry name" value="DNase I-like"/>
    <property type="match status" value="1"/>
</dbReference>
<name>A0A934TMR7_9RHOB</name>
<dbReference type="Proteomes" id="UP000706333">
    <property type="component" value="Unassembled WGS sequence"/>
</dbReference>
<reference evidence="2" key="1">
    <citation type="submission" date="2017-05" db="EMBL/GenBank/DDBJ databases">
        <authorList>
            <person name="Imhoff J.F."/>
            <person name="Rahn T."/>
            <person name="Kuenzel S."/>
            <person name="Neulinger S.C."/>
        </authorList>
    </citation>
    <scope>NUCLEOTIDE SEQUENCE</scope>
    <source>
        <strain evidence="2">LMG 28126</strain>
    </source>
</reference>
<dbReference type="AlphaFoldDB" id="A0A934TMR7"/>
<dbReference type="GO" id="GO:0004519">
    <property type="term" value="F:endonuclease activity"/>
    <property type="evidence" value="ECO:0007669"/>
    <property type="project" value="UniProtKB-KW"/>
</dbReference>
<organism evidence="2 3">
    <name type="scientific">Rhodobaculum claviforme</name>
    <dbReference type="NCBI Taxonomy" id="1549854"/>
    <lineage>
        <taxon>Bacteria</taxon>
        <taxon>Pseudomonadati</taxon>
        <taxon>Pseudomonadota</taxon>
        <taxon>Alphaproteobacteria</taxon>
        <taxon>Rhodobacterales</taxon>
        <taxon>Paracoccaceae</taxon>
        <taxon>Rhodobaculum</taxon>
    </lineage>
</organism>
<evidence type="ECO:0000313" key="2">
    <source>
        <dbReference type="EMBL" id="MBK5928493.1"/>
    </source>
</evidence>
<accession>A0A934TMR7</accession>
<dbReference type="EMBL" id="NHSD01000308">
    <property type="protein sequence ID" value="MBK5928493.1"/>
    <property type="molecule type" value="Genomic_DNA"/>
</dbReference>
<evidence type="ECO:0000259" key="1">
    <source>
        <dbReference type="Pfam" id="PF03372"/>
    </source>
</evidence>
<dbReference type="Pfam" id="PF03372">
    <property type="entry name" value="Exo_endo_phos"/>
    <property type="match status" value="1"/>
</dbReference>
<comment type="caution">
    <text evidence="2">The sequence shown here is derived from an EMBL/GenBank/DDBJ whole genome shotgun (WGS) entry which is preliminary data.</text>
</comment>
<keyword evidence="2" id="KW-0255">Endonuclease</keyword>